<feature type="region of interest" description="Disordered" evidence="27">
    <location>
        <begin position="2109"/>
        <end position="2136"/>
    </location>
</feature>
<dbReference type="PROSITE" id="PS50199">
    <property type="entry name" value="ZF_RANBP2_2"/>
    <property type="match status" value="5"/>
</dbReference>
<evidence type="ECO:0000256" key="10">
    <source>
        <dbReference type="ARBA" id="ARBA00022771"/>
    </source>
</evidence>
<evidence type="ECO:0000256" key="7">
    <source>
        <dbReference type="ARBA" id="ARBA00022679"/>
    </source>
</evidence>
<keyword evidence="8" id="KW-0479">Metal-binding</keyword>
<dbReference type="InterPro" id="IPR002130">
    <property type="entry name" value="Cyclophilin-type_PPIase_dom"/>
</dbReference>
<evidence type="ECO:0000256" key="3">
    <source>
        <dbReference type="ARBA" id="ARBA00004718"/>
    </source>
</evidence>
<dbReference type="GO" id="GO:0051028">
    <property type="term" value="P:mRNA transport"/>
    <property type="evidence" value="ECO:0007669"/>
    <property type="project" value="UniProtKB-KW"/>
</dbReference>
<feature type="compositionally biased region" description="Low complexity" evidence="27">
    <location>
        <begin position="1529"/>
        <end position="1542"/>
    </location>
</feature>
<dbReference type="PANTHER" id="PTHR23138">
    <property type="entry name" value="RAN BINDING PROTEIN"/>
    <property type="match status" value="1"/>
</dbReference>
<evidence type="ECO:0000256" key="23">
    <source>
        <dbReference type="ARBA" id="ARBA00081161"/>
    </source>
</evidence>
<accession>A0A315W6K7</accession>
<feature type="compositionally biased region" description="Acidic residues" evidence="27">
    <location>
        <begin position="2122"/>
        <end position="2134"/>
    </location>
</feature>
<dbReference type="CDD" id="cd13178">
    <property type="entry name" value="RanBD4_RanBP2-like"/>
    <property type="match status" value="1"/>
</dbReference>
<dbReference type="InterPro" id="IPR029000">
    <property type="entry name" value="Cyclophilin-like_dom_sf"/>
</dbReference>
<dbReference type="GO" id="GO:0005737">
    <property type="term" value="C:cytoplasm"/>
    <property type="evidence" value="ECO:0007669"/>
    <property type="project" value="TreeGrafter"/>
</dbReference>
<evidence type="ECO:0000256" key="6">
    <source>
        <dbReference type="ARBA" id="ARBA00022553"/>
    </source>
</evidence>
<keyword evidence="14" id="KW-0832">Ubl conjugation</keyword>
<evidence type="ECO:0000259" key="28">
    <source>
        <dbReference type="PROSITE" id="PS50072"/>
    </source>
</evidence>
<evidence type="ECO:0000256" key="15">
    <source>
        <dbReference type="ARBA" id="ARBA00022884"/>
    </source>
</evidence>
<keyword evidence="11" id="KW-0833">Ubl conjugation pathway</keyword>
<keyword evidence="7" id="KW-0808">Transferase</keyword>
<keyword evidence="18" id="KW-0472">Membrane</keyword>
<dbReference type="GO" id="GO:0003755">
    <property type="term" value="F:peptidyl-prolyl cis-trans isomerase activity"/>
    <property type="evidence" value="ECO:0007669"/>
    <property type="project" value="InterPro"/>
</dbReference>
<evidence type="ECO:0000256" key="14">
    <source>
        <dbReference type="ARBA" id="ARBA00022843"/>
    </source>
</evidence>
<name>A0A315W6K7_GAMAF</name>
<sequence>KPVRGFLFAKLYFEAKEYELAKRHVSEYLKVQERDPKAHKFLGQLYEREGEINKAIGCYKRSVDLNPVQRDLVLKVAELFVGKGDCDSRAEFWVEKAAKLMPGNPEVFNLKERLLSRQGQQGWNQLFDLLQAELAARPADALVNVKLVQLFCQDGRLDEAVKHCLATEKKGLLRNSLDWYNVQLNTLQEYLAQPSISNNEKMCRRLQREVLLAHCSLLRIRLSESGVQPSVDAFRSFDQAMQALSGFAARFADELFEVFVEMRAHLYLHAATLLLKMAQDRQHTWRAIIDLAALCYLLAYQAPRPKTNVTKRDQAAPQLLELLASDRQSQAGHMLFNLSADTFTLIREVVEAFGNRSGQESLFELLWGPQASSASSFIANDDIHSLSSLGPELSKLVKWDSGSILLHGGELQHLSWLGLQWTMLNQRPPMRDWLQQLFPRLTLETSKLDTNAPESICLLDLEVFLCGVVFCSHCQLQETAKISRSLSPRQQQLFEPRCLPLPLLRLLATQRQREWWDAVYSLIHKRALPGTSAKLRMVVQHGLNTLRAGEKHGLQPALMIHWAQSLSQTGDGMNSYYDQKEYVGRSVHYWQVVTSLLEKIKIRRSIPEPLNPLFMHFASKDIQISAVKGFEDEAKIAFAVLLDIEGRTEEAIATLESINNMSSIWHLAQIYQRLAEEASNGVEETQDRCLTFLRKFRSYLSKIYNANADDIERLPVSMEEVVDLLNDVNQQLGETQEDMEEEQEMNLQRGPIHSSPARLTETSATISHIKFASPSPSKSIVSPSKRLISPKTPPHWVEDQKSLLEMLCQQVEALKNEVHDLKHNASVNSGSPHHKMYGDTYRAESLQEPFTPVQSYHGAPLTVATTGPPVYYNQSPAYSSQYLLRTAANVTPTKGPVYGVNRMPPQQHMYAYQPPTHTPPLQTASTCIYPPQEQVFGSPLRFESQATGLLSPYSEEYFGQNVAQQTTNPTLPEPGYFTKPSVAPVQPPKGVEGKSVDFGKLSFSQQAAAEVPRVPNFGTGVVGPATTSPAFKFNCFPKSSERELNFCSPQTKQSESLLGLLTSDLPPKPDSFPEKPPAQEQPPGHQSIFTFGNKNISSFSFADSISNASAGGLFGKPEQPFKFREGMAFGIGKTSELEKTAESDESTHVEEDEDGPHFEPIVPLPDKVDVKTGEEEEEEMFCNRAKLYRFDTETKEWKERGIGNIKILKHNTKGKVRLLMRREQVLKICANHYITADMLLRPNAGSDKSWVWNAIDYADEEPKPEQLAIRFKTVDEAALFKAKFEEAQKVTSKSPEKQKQQEKKEETSKDLGLLASRFALKEGEWECAVCDVRNKATAGQCAACSTPNPQSSSKPELPVTTEAKSSPFSFKFGTDSSKPSGSTSTFTGFGAFGTSVPSSFAFGMSSSKPTDKPAGPFGFSFGSQIPTKPEQWHCGKCSAKNEASTDSCASCKTPKTTVKTAEIAQITPAPEVPATQSSVSAVDAGFAARFSKKPGQWDCDVCEVRNEASADKCVSCQTPNPASKSSTVAPAAPAGPAAAPAGPAAPPAAPAAPAGSGFAAIFAMKDGQWDCNICLVRNEGSAAQCVSCQSPNPNPSLEAMFGKKEGEWDCDACLVRNKASSNECVACKTSNPNAKNTITSAASASSFSFNIGTTSSSNQPAGPAFTFGSSGAFQFGQNKDKASASAFKFEAPQAAPATTTSSGFSFSMPIPAGGFKFGVQDSATDSASSNNQTSTVSASSILKNMADKHKEEENVATPSIDQTEKDENPLIAGKADAFSFADLAKSSEGTFQFGHKDPNFKGFCGAGAQIFASPQTTPIKAEASNELEDDGMYKTEEHDDIQFEPVVQMPDKVDLVTGEEDEQVLYSQRVKLFRFDSGTSQWKERGVGTLKFLKNNTNGRLRVLMRRDQVLKVCANHWITTTMNLKPLAGSDKAWIWMANDFSDGDAKLEQLAAKFKTTELAEEFKEKFEECQRLLLDIPLQTPHKLMDTGRTAHLIKKAEEMKSGLKDLKSFLTDEKTKIQDEEVQGDATAASELSSLGIRPHGETTGPTLEWDNYDLREEALDDTADSSVYTTPISSSPLRKNLFRFGESTSGFSFSFQPGISPSKSPAKLNLSRASVGTDEEQDTTQDEERDGQYFEPVVPLPDLVEISTGEENELVVFSHRAKLYRYDKEVKQWKERGIGDLKILQSYETKRVRLIMRRDQVLKLCANHWISTAMRLEPMKGAEKAWVWSALDFAEEGEGKVEQLAVRFKMQETANTFKQVFEEAKAAQEKSELMTPVMPRLSAPSESGLAATSESTTTSLCGQAAIAVLEETTRERTATSPAARSTEAGCQSPVNPLKTVVSPPKFVFGSDSVQKIFGSPKSESQASASVSGLTARDGGSSAKPTIPAPAFKMHTGLDFRLFKDNPMAFWTSTSTVQFESAGSPQAAAGSDDDSDVEIVFVREPTAEQAALARKLLLPLTFFCYKNEPGYTSDDEPDDEDFESAVRALNGKLYPDPPGAAVAVCVEEPDCQFVWEKKPTPEEEERAKSLQLPPTFFCGLSATDSEPDSEEPEDFETELRKAQQDLVAQLNRGEPVSSDPAEPSQASGPLTSRAEPADGRPTPDDQPGEKPTDTQGETPSISSPIDLSTKKSPEPESRTDTTAAHDSSSFGFNSVAGFSFADLAKNTDGFAFGSKDANFSWANAGATVFGAAAPTEAKTTATEEGSDEEEASSNVDIYFEPIVSLPEVETKSGEEDEEILFKERAKLYRWDRDLGQWKERGMGDLKILFHPAKHFYRILMRRDQVLRVCANHTISESMELKPMNTSANALVWTATDYSDGEGVVEQLAAKFKTSEIAESFRKTFCECQSRIGQTGDDASALSRVQEHSRDTNPLVFLRVAADGEPLGSITIELFSHIVPKTAENFRALCTGEKGFGLQNSVFHRVIPDFMCQGGDITKSDGTGGKSIYGAAFEDENFDVRHTGPGILSMANRGRDTNNSQFFITLKKAEHLDFKHVAFGYVRDGMSVVQQMGELGTKGGAPAKKLVVTECGQL</sequence>
<dbReference type="SMART" id="SM00028">
    <property type="entry name" value="TPR"/>
    <property type="match status" value="1"/>
</dbReference>
<dbReference type="Pfam" id="PF00160">
    <property type="entry name" value="Pro_isomerase"/>
    <property type="match status" value="1"/>
</dbReference>
<keyword evidence="12" id="KW-0509">mRNA transport</keyword>
<dbReference type="GO" id="GO:0005096">
    <property type="term" value="F:GTPase activator activity"/>
    <property type="evidence" value="ECO:0007669"/>
    <property type="project" value="TreeGrafter"/>
</dbReference>
<keyword evidence="32" id="KW-1185">Reference proteome</keyword>
<evidence type="ECO:0000256" key="24">
    <source>
        <dbReference type="PROSITE-ProRule" id="PRU00322"/>
    </source>
</evidence>
<feature type="domain" description="PPIase cyclophilin-type" evidence="28">
    <location>
        <begin position="2880"/>
        <end position="3036"/>
    </location>
</feature>
<keyword evidence="13" id="KW-0862">Zinc</keyword>
<keyword evidence="5" id="KW-1017">Isopeptide bond</keyword>
<evidence type="ECO:0000256" key="8">
    <source>
        <dbReference type="ARBA" id="ARBA00022723"/>
    </source>
</evidence>
<comment type="pathway">
    <text evidence="3">Protein modification; protein sumoylation.</text>
</comment>
<feature type="compositionally biased region" description="Basic and acidic residues" evidence="27">
    <location>
        <begin position="2599"/>
        <end position="2616"/>
    </location>
</feature>
<reference evidence="31 32" key="1">
    <citation type="journal article" date="2018" name="G3 (Bethesda)">
        <title>A High-Quality Reference Genome for the Invasive Mosquitofish Gambusia affinis Using a Chicago Library.</title>
        <authorList>
            <person name="Hoffberg S.L."/>
            <person name="Troendle N.J."/>
            <person name="Glenn T.C."/>
            <person name="Mahmud O."/>
            <person name="Louha S."/>
            <person name="Chalopin D."/>
            <person name="Bennetzen J.L."/>
            <person name="Mauricio R."/>
        </authorList>
    </citation>
    <scope>NUCLEOTIDE SEQUENCE [LARGE SCALE GENOMIC DNA]</scope>
    <source>
        <strain evidence="31">NE01/NJP1002.9</strain>
        <tissue evidence="31">Muscle</tissue>
    </source>
</reference>
<feature type="region of interest" description="Disordered" evidence="27">
    <location>
        <begin position="775"/>
        <end position="794"/>
    </location>
</feature>
<feature type="region of interest" description="Disordered" evidence="27">
    <location>
        <begin position="1749"/>
        <end position="1768"/>
    </location>
</feature>
<feature type="domain" description="RanBD1" evidence="29">
    <location>
        <begin position="1842"/>
        <end position="1978"/>
    </location>
</feature>
<dbReference type="GO" id="GO:0015031">
    <property type="term" value="P:protein transport"/>
    <property type="evidence" value="ECO:0007669"/>
    <property type="project" value="UniProtKB-KW"/>
</dbReference>
<evidence type="ECO:0000256" key="11">
    <source>
        <dbReference type="ARBA" id="ARBA00022786"/>
    </source>
</evidence>
<dbReference type="Pfam" id="PF12185">
    <property type="entry name" value="IR1-M"/>
    <property type="match status" value="2"/>
</dbReference>
<feature type="compositionally biased region" description="Basic and acidic residues" evidence="27">
    <location>
        <begin position="1136"/>
        <end position="1149"/>
    </location>
</feature>
<feature type="compositionally biased region" description="Basic and acidic residues" evidence="27">
    <location>
        <begin position="2523"/>
        <end position="2532"/>
    </location>
</feature>
<feature type="compositionally biased region" description="Acidic residues" evidence="27">
    <location>
        <begin position="2549"/>
        <end position="2560"/>
    </location>
</feature>
<keyword evidence="19" id="KW-1015">Disulfide bond</keyword>
<dbReference type="SUPFAM" id="SSF48452">
    <property type="entry name" value="TPR-like"/>
    <property type="match status" value="1"/>
</dbReference>
<dbReference type="Proteomes" id="UP000250572">
    <property type="component" value="Unassembled WGS sequence"/>
</dbReference>
<dbReference type="InterPro" id="IPR019734">
    <property type="entry name" value="TPR_rpt"/>
</dbReference>
<keyword evidence="25" id="KW-0802">TPR repeat</keyword>
<dbReference type="InterPro" id="IPR022011">
    <property type="entry name" value="IR1-M"/>
</dbReference>
<dbReference type="FunFam" id="2.40.100.10:FF:000020">
    <property type="entry name" value="E3 SUMO-protein ligase RanBP2"/>
    <property type="match status" value="1"/>
</dbReference>
<evidence type="ECO:0000259" key="30">
    <source>
        <dbReference type="PROSITE" id="PS50199"/>
    </source>
</evidence>
<dbReference type="SUPFAM" id="SSF50891">
    <property type="entry name" value="Cyclophilin-like"/>
    <property type="match status" value="1"/>
</dbReference>
<dbReference type="GO" id="GO:0003723">
    <property type="term" value="F:RNA binding"/>
    <property type="evidence" value="ECO:0007669"/>
    <property type="project" value="UniProtKB-KW"/>
</dbReference>
<evidence type="ECO:0000256" key="22">
    <source>
        <dbReference type="ARBA" id="ARBA00070141"/>
    </source>
</evidence>
<evidence type="ECO:0000256" key="19">
    <source>
        <dbReference type="ARBA" id="ARBA00023157"/>
    </source>
</evidence>
<comment type="caution">
    <text evidence="31">The sequence shown here is derived from an EMBL/GenBank/DDBJ whole genome shotgun (WGS) entry which is preliminary data.</text>
</comment>
<feature type="coiled-coil region" evidence="26">
    <location>
        <begin position="718"/>
        <end position="745"/>
    </location>
</feature>
<dbReference type="Gene3D" id="2.30.29.30">
    <property type="entry name" value="Pleckstrin-homology domain (PH domain)/Phosphotyrosine-binding domain (PTB)"/>
    <property type="match status" value="4"/>
</dbReference>
<comment type="similarity">
    <text evidence="21">Belongs to the RanBP2 E3 ligase family.</text>
</comment>
<feature type="domain" description="RanBP2-type" evidence="30">
    <location>
        <begin position="1428"/>
        <end position="1457"/>
    </location>
</feature>
<feature type="non-terminal residue" evidence="31">
    <location>
        <position position="1"/>
    </location>
</feature>
<keyword evidence="4" id="KW-0813">Transport</keyword>
<dbReference type="EMBL" id="NHOQ01000293">
    <property type="protein sequence ID" value="PWA31280.1"/>
    <property type="molecule type" value="Genomic_DNA"/>
</dbReference>
<comment type="subcellular location">
    <subcellularLocation>
        <location evidence="1">Nucleus membrane</location>
    </subcellularLocation>
    <subcellularLocation>
        <location evidence="2">Nucleus</location>
        <location evidence="2">Nuclear pore complex</location>
    </subcellularLocation>
</comment>
<organism evidence="31 32">
    <name type="scientific">Gambusia affinis</name>
    <name type="common">Western mosquitofish</name>
    <name type="synonym">Heterandria affinis</name>
    <dbReference type="NCBI Taxonomy" id="33528"/>
    <lineage>
        <taxon>Eukaryota</taxon>
        <taxon>Metazoa</taxon>
        <taxon>Chordata</taxon>
        <taxon>Craniata</taxon>
        <taxon>Vertebrata</taxon>
        <taxon>Euteleostomi</taxon>
        <taxon>Actinopterygii</taxon>
        <taxon>Neopterygii</taxon>
        <taxon>Teleostei</taxon>
        <taxon>Neoteleostei</taxon>
        <taxon>Acanthomorphata</taxon>
        <taxon>Ovalentaria</taxon>
        <taxon>Atherinomorphae</taxon>
        <taxon>Cyprinodontiformes</taxon>
        <taxon>Poeciliidae</taxon>
        <taxon>Poeciliinae</taxon>
        <taxon>Gambusia</taxon>
    </lineage>
</organism>
<dbReference type="GO" id="GO:0005643">
    <property type="term" value="C:nuclear pore"/>
    <property type="evidence" value="ECO:0007669"/>
    <property type="project" value="UniProtKB-SubCell"/>
</dbReference>
<feature type="domain" description="RanBD1" evidence="29">
    <location>
        <begin position="1157"/>
        <end position="1293"/>
    </location>
</feature>
<keyword evidence="9" id="KW-0677">Repeat</keyword>
<dbReference type="PROSITE" id="PS50196">
    <property type="entry name" value="RANBD1"/>
    <property type="match status" value="4"/>
</dbReference>
<dbReference type="InterPro" id="IPR036443">
    <property type="entry name" value="Znf_RanBP2_sf"/>
</dbReference>
<evidence type="ECO:0000256" key="2">
    <source>
        <dbReference type="ARBA" id="ARBA00004567"/>
    </source>
</evidence>
<feature type="region of interest" description="Disordered" evidence="27">
    <location>
        <begin position="2317"/>
        <end position="2341"/>
    </location>
</feature>
<evidence type="ECO:0000256" key="26">
    <source>
        <dbReference type="SAM" id="Coils"/>
    </source>
</evidence>
<keyword evidence="16" id="KW-0653">Protein transport</keyword>
<feature type="compositionally biased region" description="Pro residues" evidence="27">
    <location>
        <begin position="1066"/>
        <end position="1080"/>
    </location>
</feature>
<dbReference type="PRINTS" id="PR00153">
    <property type="entry name" value="CSAPPISMRASE"/>
</dbReference>
<dbReference type="Pfam" id="PF00641">
    <property type="entry name" value="Zn_ribbon_RanBP"/>
    <property type="match status" value="5"/>
</dbReference>
<dbReference type="SUPFAM" id="SSF50729">
    <property type="entry name" value="PH domain-like"/>
    <property type="match status" value="4"/>
</dbReference>
<feature type="compositionally biased region" description="Low complexity" evidence="27">
    <location>
        <begin position="775"/>
        <end position="785"/>
    </location>
</feature>
<feature type="domain" description="RanBD1" evidence="29">
    <location>
        <begin position="2722"/>
        <end position="2857"/>
    </location>
</feature>
<feature type="coiled-coil region" evidence="26">
    <location>
        <begin position="797"/>
        <end position="824"/>
    </location>
</feature>
<dbReference type="Gene3D" id="4.10.1060.10">
    <property type="entry name" value="Zinc finger, RanBP2-type"/>
    <property type="match status" value="4"/>
</dbReference>
<keyword evidence="15" id="KW-0694">RNA-binding</keyword>
<dbReference type="SMART" id="SM00547">
    <property type="entry name" value="ZnF_RBZ"/>
    <property type="match status" value="5"/>
</dbReference>
<evidence type="ECO:0000256" key="20">
    <source>
        <dbReference type="ARBA" id="ARBA00023242"/>
    </source>
</evidence>
<dbReference type="GO" id="GO:0031965">
    <property type="term" value="C:nuclear membrane"/>
    <property type="evidence" value="ECO:0007669"/>
    <property type="project" value="UniProtKB-SubCell"/>
</dbReference>
<keyword evidence="17" id="KW-0906">Nuclear pore complex</keyword>
<feature type="domain" description="RanBP2-type" evidence="30">
    <location>
        <begin position="1321"/>
        <end position="1350"/>
    </location>
</feature>
<feature type="domain" description="RanBP2-type" evidence="30">
    <location>
        <begin position="1493"/>
        <end position="1522"/>
    </location>
</feature>
<evidence type="ECO:0000256" key="12">
    <source>
        <dbReference type="ARBA" id="ARBA00022816"/>
    </source>
</evidence>
<keyword evidence="17" id="KW-0811">Translocation</keyword>
<dbReference type="PANTHER" id="PTHR23138:SF87">
    <property type="entry name" value="E3 SUMO-PROTEIN LIGASE RANBP2"/>
    <property type="match status" value="1"/>
</dbReference>
<feature type="region of interest" description="Disordered" evidence="27">
    <location>
        <begin position="2523"/>
        <end position="2563"/>
    </location>
</feature>
<evidence type="ECO:0000256" key="5">
    <source>
        <dbReference type="ARBA" id="ARBA00022499"/>
    </source>
</evidence>
<feature type="domain" description="RanBP2-type" evidence="30">
    <location>
        <begin position="1604"/>
        <end position="1633"/>
    </location>
</feature>
<feature type="domain" description="RanBD1" evidence="29">
    <location>
        <begin position="2138"/>
        <end position="2275"/>
    </location>
</feature>
<dbReference type="InterPro" id="IPR045255">
    <property type="entry name" value="RanBP1-like"/>
</dbReference>
<feature type="domain" description="RanBP2-type" evidence="30">
    <location>
        <begin position="1565"/>
        <end position="1594"/>
    </location>
</feature>
<feature type="compositionally biased region" description="Polar residues" evidence="27">
    <location>
        <begin position="2617"/>
        <end position="2630"/>
    </location>
</feature>
<dbReference type="Pfam" id="PF00638">
    <property type="entry name" value="Ran_BP1"/>
    <property type="match status" value="4"/>
</dbReference>
<dbReference type="STRING" id="33528.ENSGAFP00000016237"/>
<evidence type="ECO:0000256" key="18">
    <source>
        <dbReference type="ARBA" id="ARBA00023136"/>
    </source>
</evidence>
<dbReference type="PROSITE" id="PS50005">
    <property type="entry name" value="TPR"/>
    <property type="match status" value="1"/>
</dbReference>
<feature type="region of interest" description="Disordered" evidence="27">
    <location>
        <begin position="2576"/>
        <end position="2653"/>
    </location>
</feature>
<dbReference type="SUPFAM" id="SSF90209">
    <property type="entry name" value="Ran binding protein zinc finger-like"/>
    <property type="match status" value="4"/>
</dbReference>
<dbReference type="Gene3D" id="2.40.100.10">
    <property type="entry name" value="Cyclophilin-like"/>
    <property type="match status" value="1"/>
</dbReference>
<dbReference type="PROSITE" id="PS01358">
    <property type="entry name" value="ZF_RANBP2_1"/>
    <property type="match status" value="5"/>
</dbReference>
<evidence type="ECO:0000256" key="4">
    <source>
        <dbReference type="ARBA" id="ARBA00022448"/>
    </source>
</evidence>
<feature type="region of interest" description="Disordered" evidence="27">
    <location>
        <begin position="1136"/>
        <end position="1165"/>
    </location>
</feature>
<keyword evidence="26" id="KW-0175">Coiled coil</keyword>
<evidence type="ECO:0000256" key="9">
    <source>
        <dbReference type="ARBA" id="ARBA00022737"/>
    </source>
</evidence>
<dbReference type="GO" id="GO:0016740">
    <property type="term" value="F:transferase activity"/>
    <property type="evidence" value="ECO:0007669"/>
    <property type="project" value="UniProtKB-KW"/>
</dbReference>
<evidence type="ECO:0000313" key="31">
    <source>
        <dbReference type="EMBL" id="PWA31280.1"/>
    </source>
</evidence>
<feature type="region of interest" description="Disordered" evidence="27">
    <location>
        <begin position="1060"/>
        <end position="1087"/>
    </location>
</feature>
<evidence type="ECO:0000256" key="27">
    <source>
        <dbReference type="SAM" id="MobiDB-lite"/>
    </source>
</evidence>
<dbReference type="SMART" id="SM00160">
    <property type="entry name" value="RanBD"/>
    <property type="match status" value="4"/>
</dbReference>
<gene>
    <name evidence="31" type="ORF">CCH79_00002878</name>
</gene>
<feature type="region of interest" description="Disordered" evidence="27">
    <location>
        <begin position="1524"/>
        <end position="1550"/>
    </location>
</feature>
<proteinExistence type="inferred from homology"/>
<dbReference type="GO" id="GO:0008270">
    <property type="term" value="F:zinc ion binding"/>
    <property type="evidence" value="ECO:0007669"/>
    <property type="project" value="UniProtKB-KW"/>
</dbReference>
<evidence type="ECO:0000313" key="32">
    <source>
        <dbReference type="Proteomes" id="UP000250572"/>
    </source>
</evidence>
<feature type="compositionally biased region" description="Polar residues" evidence="27">
    <location>
        <begin position="2644"/>
        <end position="2653"/>
    </location>
</feature>
<dbReference type="InterPro" id="IPR001876">
    <property type="entry name" value="Znf_RanBP2"/>
</dbReference>
<feature type="repeat" description="TPR" evidence="25">
    <location>
        <begin position="36"/>
        <end position="69"/>
    </location>
</feature>
<protein>
    <recommendedName>
        <fullName evidence="22">E3 SUMO-protein ligase RanBP2</fullName>
    </recommendedName>
    <alternativeName>
        <fullName evidence="23">Ran-binding protein 2</fullName>
    </alternativeName>
</protein>
<evidence type="ECO:0000256" key="21">
    <source>
        <dbReference type="ARBA" id="ARBA00061164"/>
    </source>
</evidence>
<feature type="region of interest" description="Disordered" evidence="27">
    <location>
        <begin position="2373"/>
        <end position="2392"/>
    </location>
</feature>
<dbReference type="PROSITE" id="PS50072">
    <property type="entry name" value="CSA_PPIASE_2"/>
    <property type="match status" value="1"/>
</dbReference>
<evidence type="ECO:0000256" key="16">
    <source>
        <dbReference type="ARBA" id="ARBA00022927"/>
    </source>
</evidence>
<keyword evidence="20" id="KW-0539">Nucleus</keyword>
<evidence type="ECO:0000256" key="17">
    <source>
        <dbReference type="ARBA" id="ARBA00023132"/>
    </source>
</evidence>
<evidence type="ECO:0000256" key="13">
    <source>
        <dbReference type="ARBA" id="ARBA00022833"/>
    </source>
</evidence>
<dbReference type="Gene3D" id="1.25.40.10">
    <property type="entry name" value="Tetratricopeptide repeat domain"/>
    <property type="match status" value="1"/>
</dbReference>
<dbReference type="InterPro" id="IPR011993">
    <property type="entry name" value="PH-like_dom_sf"/>
</dbReference>
<dbReference type="InterPro" id="IPR011990">
    <property type="entry name" value="TPR-like_helical_dom_sf"/>
</dbReference>
<evidence type="ECO:0000256" key="1">
    <source>
        <dbReference type="ARBA" id="ARBA00004126"/>
    </source>
</evidence>
<dbReference type="FunFam" id="2.30.29.30:FF:000018">
    <property type="entry name" value="E3 SUMO-protein ligase RanBP2"/>
    <property type="match status" value="4"/>
</dbReference>
<dbReference type="InterPro" id="IPR000156">
    <property type="entry name" value="Ran_bind_dom"/>
</dbReference>
<keyword evidence="6" id="KW-0597">Phosphoprotein</keyword>
<dbReference type="FunFam" id="4.10.1060.10:FF:000003">
    <property type="entry name" value="E3 SUMO-protein ligase RanBP2"/>
    <property type="match status" value="4"/>
</dbReference>
<keyword evidence="10 24" id="KW-0863">Zinc-finger</keyword>
<feature type="compositionally biased region" description="Polar residues" evidence="27">
    <location>
        <begin position="2323"/>
        <end position="2339"/>
    </location>
</feature>
<feature type="compositionally biased region" description="Basic and acidic residues" evidence="27">
    <location>
        <begin position="2632"/>
        <end position="2643"/>
    </location>
</feature>
<evidence type="ECO:0000259" key="29">
    <source>
        <dbReference type="PROSITE" id="PS50196"/>
    </source>
</evidence>
<evidence type="ECO:0000256" key="25">
    <source>
        <dbReference type="PROSITE-ProRule" id="PRU00339"/>
    </source>
</evidence>